<feature type="transmembrane region" description="Helical" evidence="8">
    <location>
        <begin position="157"/>
        <end position="178"/>
    </location>
</feature>
<keyword evidence="7 8" id="KW-0472">Membrane</keyword>
<evidence type="ECO:0000256" key="5">
    <source>
        <dbReference type="ARBA" id="ARBA00022692"/>
    </source>
</evidence>
<feature type="transmembrane region" description="Helical" evidence="8">
    <location>
        <begin position="91"/>
        <end position="111"/>
    </location>
</feature>
<protein>
    <submittedName>
        <fullName evidence="9">Iron chelate uptake ABC transporter family permease subunit</fullName>
    </submittedName>
</protein>
<accession>A0A6N9NFD5</accession>
<dbReference type="GO" id="GO:0005886">
    <property type="term" value="C:plasma membrane"/>
    <property type="evidence" value="ECO:0007669"/>
    <property type="project" value="UniProtKB-SubCell"/>
</dbReference>
<feature type="transmembrane region" description="Helical" evidence="8">
    <location>
        <begin position="198"/>
        <end position="219"/>
    </location>
</feature>
<dbReference type="Gene3D" id="1.10.3470.10">
    <property type="entry name" value="ABC transporter involved in vitamin B12 uptake, BtuC"/>
    <property type="match status" value="1"/>
</dbReference>
<feature type="transmembrane region" description="Helical" evidence="8">
    <location>
        <begin position="52"/>
        <end position="79"/>
    </location>
</feature>
<evidence type="ECO:0000256" key="3">
    <source>
        <dbReference type="ARBA" id="ARBA00022448"/>
    </source>
</evidence>
<dbReference type="InterPro" id="IPR000522">
    <property type="entry name" value="ABC_transptr_permease_BtuC"/>
</dbReference>
<dbReference type="GO" id="GO:0022857">
    <property type="term" value="F:transmembrane transporter activity"/>
    <property type="evidence" value="ECO:0007669"/>
    <property type="project" value="InterPro"/>
</dbReference>
<dbReference type="SUPFAM" id="SSF81345">
    <property type="entry name" value="ABC transporter involved in vitamin B12 uptake, BtuC"/>
    <property type="match status" value="1"/>
</dbReference>
<feature type="transmembrane region" description="Helical" evidence="8">
    <location>
        <begin position="247"/>
        <end position="272"/>
    </location>
</feature>
<evidence type="ECO:0000313" key="10">
    <source>
        <dbReference type="Proteomes" id="UP000470771"/>
    </source>
</evidence>
<keyword evidence="6 8" id="KW-1133">Transmembrane helix</keyword>
<keyword evidence="4" id="KW-1003">Cell membrane</keyword>
<comment type="similarity">
    <text evidence="2">Belongs to the binding-protein-dependent transport system permease family. FecCD subfamily.</text>
</comment>
<dbReference type="EMBL" id="WWNE01000005">
    <property type="protein sequence ID" value="NBG65356.1"/>
    <property type="molecule type" value="Genomic_DNA"/>
</dbReference>
<dbReference type="PANTHER" id="PTHR30472:SF25">
    <property type="entry name" value="ABC TRANSPORTER PERMEASE PROTEIN MJ0876-RELATED"/>
    <property type="match status" value="1"/>
</dbReference>
<evidence type="ECO:0000256" key="8">
    <source>
        <dbReference type="SAM" id="Phobius"/>
    </source>
</evidence>
<dbReference type="FunFam" id="1.10.3470.10:FF:000001">
    <property type="entry name" value="Vitamin B12 ABC transporter permease BtuC"/>
    <property type="match status" value="1"/>
</dbReference>
<evidence type="ECO:0000256" key="4">
    <source>
        <dbReference type="ARBA" id="ARBA00022475"/>
    </source>
</evidence>
<feature type="transmembrane region" description="Helical" evidence="8">
    <location>
        <begin position="314"/>
        <end position="334"/>
    </location>
</feature>
<dbReference type="PANTHER" id="PTHR30472">
    <property type="entry name" value="FERRIC ENTEROBACTIN TRANSPORT SYSTEM PERMEASE PROTEIN"/>
    <property type="match status" value="1"/>
</dbReference>
<proteinExistence type="inferred from homology"/>
<organism evidence="9 10">
    <name type="scientific">Acidiluteibacter ferrifornacis</name>
    <dbReference type="NCBI Taxonomy" id="2692424"/>
    <lineage>
        <taxon>Bacteria</taxon>
        <taxon>Pseudomonadati</taxon>
        <taxon>Bacteroidota</taxon>
        <taxon>Flavobacteriia</taxon>
        <taxon>Flavobacteriales</taxon>
        <taxon>Cryomorphaceae</taxon>
        <taxon>Acidiluteibacter</taxon>
    </lineage>
</organism>
<dbReference type="Proteomes" id="UP000470771">
    <property type="component" value="Unassembled WGS sequence"/>
</dbReference>
<dbReference type="GO" id="GO:0033214">
    <property type="term" value="P:siderophore-iron import into cell"/>
    <property type="evidence" value="ECO:0007669"/>
    <property type="project" value="TreeGrafter"/>
</dbReference>
<evidence type="ECO:0000256" key="7">
    <source>
        <dbReference type="ARBA" id="ARBA00023136"/>
    </source>
</evidence>
<evidence type="ECO:0000256" key="2">
    <source>
        <dbReference type="ARBA" id="ARBA00007935"/>
    </source>
</evidence>
<dbReference type="Pfam" id="PF01032">
    <property type="entry name" value="FecCD"/>
    <property type="match status" value="1"/>
</dbReference>
<feature type="transmembrane region" description="Helical" evidence="8">
    <location>
        <begin position="284"/>
        <end position="302"/>
    </location>
</feature>
<keyword evidence="10" id="KW-1185">Reference proteome</keyword>
<dbReference type="AlphaFoldDB" id="A0A6N9NFD5"/>
<reference evidence="9 10" key="1">
    <citation type="submission" date="2019-12" db="EMBL/GenBank/DDBJ databases">
        <authorList>
            <person name="Zhao J."/>
        </authorList>
    </citation>
    <scope>NUCLEOTIDE SEQUENCE [LARGE SCALE GENOMIC DNA]</scope>
    <source>
        <strain evidence="9 10">S-15</strain>
    </source>
</reference>
<comment type="subcellular location">
    <subcellularLocation>
        <location evidence="1">Cell membrane</location>
        <topology evidence="1">Multi-pass membrane protein</topology>
    </subcellularLocation>
</comment>
<comment type="caution">
    <text evidence="9">The sequence shown here is derived from an EMBL/GenBank/DDBJ whole genome shotgun (WGS) entry which is preliminary data.</text>
</comment>
<feature type="transmembrane region" description="Helical" evidence="8">
    <location>
        <begin position="123"/>
        <end position="145"/>
    </location>
</feature>
<name>A0A6N9NFD5_9FLAO</name>
<gene>
    <name evidence="9" type="ORF">GQN54_04470</name>
</gene>
<keyword evidence="5 8" id="KW-0812">Transmembrane</keyword>
<evidence type="ECO:0000313" key="9">
    <source>
        <dbReference type="EMBL" id="NBG65356.1"/>
    </source>
</evidence>
<dbReference type="InterPro" id="IPR037294">
    <property type="entry name" value="ABC_BtuC-like"/>
</dbReference>
<keyword evidence="3" id="KW-0813">Transport</keyword>
<dbReference type="CDD" id="cd06550">
    <property type="entry name" value="TM_ABC_iron-siderophores_like"/>
    <property type="match status" value="1"/>
</dbReference>
<evidence type="ECO:0000256" key="1">
    <source>
        <dbReference type="ARBA" id="ARBA00004651"/>
    </source>
</evidence>
<evidence type="ECO:0000256" key="6">
    <source>
        <dbReference type="ARBA" id="ARBA00022989"/>
    </source>
</evidence>
<sequence length="341" mass="36103">MTSLGLVAALIVSFFVSINIGSVSISFDQFISLLTNKFTGQENPTELFQQNAILWGIRLPRVLMSLFIGSSLALCGAALQGLFRNPLADPTIIGISSGAMLAAAIVIVLAGDTLFSSYSFAGLSLLSVATFVGAIVVIVFIFRIAKEGKKINVMTMLLSGIAINAVAAAGTGLLTYLANDVQLRTLTFWTMGSLGGSTWYNVLIVGACTILTLIFILPLHKQFNALALGEQEAAYIGINTEKLKRRVVIFTALSVGTAVAFCGMIGFVGLVVPHILRLVGGSDHRFLLPTSALAGALLLCWADNFSRTIVAPAEIPIGIITALAGAPIFLYLLLKQKKSTF</sequence>